<dbReference type="Proteomes" id="UP000515140">
    <property type="component" value="Unplaced"/>
</dbReference>
<dbReference type="GeneID" id="110209285"/>
<dbReference type="PANTHER" id="PTHR33820">
    <property type="entry name" value="COILED-COIL DOMAIN-CONTAINING PROTEIN 17"/>
    <property type="match status" value="1"/>
</dbReference>
<dbReference type="CTD" id="149483"/>
<reference evidence="3" key="1">
    <citation type="submission" date="2025-08" db="UniProtKB">
        <authorList>
            <consortium name="RefSeq"/>
        </authorList>
    </citation>
    <scope>IDENTIFICATION</scope>
    <source>
        <tissue evidence="3">Spleen</tissue>
    </source>
</reference>
<dbReference type="PANTHER" id="PTHR33820:SF4">
    <property type="entry name" value="COILED-COIL DOMAIN-CONTAINING PROTEIN 17"/>
    <property type="match status" value="1"/>
</dbReference>
<protein>
    <submittedName>
        <fullName evidence="3">Coiled-coil domain-containing protein 17 isoform X1</fullName>
    </submittedName>
</protein>
<sequence>MASGPEEPGEQGTPGLFPCSACDMVFPSRTLRDSHAYRFCIGHLTPGIPRGRRKSPGQPSASLPLNREPGSCFQGQSHQPEDQQETPRKAPGQGESSGAALKRLTDEVQNLRVSLQDMAFPQKVTVGSRAHLEAAYAHRLAQIGARTRSLEKHQEEIRQQLGGLAGGDAGASVLGQVMLAIQAQEKRTQQALDALGERVEKLQAWTQPDLPSVRKEEQGLSLSLLALPASQGVLTSEIRALQTSYLQAGGRDPGVLAKIWELHLEAALLEGRTQKRQGKAAVGPQTLDTQLQALEAVNGHLETEILALQMQRGPQKPWQGPWEPQPKEGTGLLWRGRGGCARRPPPVAPPLPPPLPGPPRDSPFLGMMEITGAAAQSHHLLPPPNVLGPAPYDPGAGFAIFYDFLLGLEPEWSQVQLVTALARGGQETGPSTALPPSPCLPLPPAPGAPLGNCAILAARQPVPRLHPSLAVTLVTELQAWGLWDRGQEPRPQAWTNVQLFDLEQRVLSGHWRLPLRALPRAPGLHPRQLNAIPQAGHIELYLRIANARDAEIQALAKIDPAQSREYRYLPTVSNSPSLEDSNLNSHFLGPPSLLPSLSLSYGFNDPPPASE</sequence>
<dbReference type="RefSeq" id="XP_020843254.1">
    <property type="nucleotide sequence ID" value="XM_020987595.1"/>
</dbReference>
<dbReference type="KEGG" id="pcw:110209285"/>
<accession>A0A6P5KE38</accession>
<gene>
    <name evidence="3" type="primary">CCDC17</name>
</gene>
<feature type="region of interest" description="Disordered" evidence="1">
    <location>
        <begin position="45"/>
        <end position="97"/>
    </location>
</feature>
<dbReference type="InterPro" id="IPR038800">
    <property type="entry name" value="CCDC17"/>
</dbReference>
<name>A0A6P5KE38_PHACI</name>
<feature type="compositionally biased region" description="Pro residues" evidence="1">
    <location>
        <begin position="343"/>
        <end position="361"/>
    </location>
</feature>
<dbReference type="AlphaFoldDB" id="A0A6P5KE38"/>
<evidence type="ECO:0000313" key="2">
    <source>
        <dbReference type="Proteomes" id="UP000515140"/>
    </source>
</evidence>
<evidence type="ECO:0000313" key="3">
    <source>
        <dbReference type="RefSeq" id="XP_020843254.1"/>
    </source>
</evidence>
<organism evidence="2 3">
    <name type="scientific">Phascolarctos cinereus</name>
    <name type="common">Koala</name>
    <dbReference type="NCBI Taxonomy" id="38626"/>
    <lineage>
        <taxon>Eukaryota</taxon>
        <taxon>Metazoa</taxon>
        <taxon>Chordata</taxon>
        <taxon>Craniata</taxon>
        <taxon>Vertebrata</taxon>
        <taxon>Euteleostomi</taxon>
        <taxon>Mammalia</taxon>
        <taxon>Metatheria</taxon>
        <taxon>Diprotodontia</taxon>
        <taxon>Phascolarctidae</taxon>
        <taxon>Phascolarctos</taxon>
    </lineage>
</organism>
<feature type="region of interest" description="Disordered" evidence="1">
    <location>
        <begin position="335"/>
        <end position="365"/>
    </location>
</feature>
<dbReference type="FunCoup" id="A0A6P5KE38">
    <property type="interactions" value="2"/>
</dbReference>
<dbReference type="InParanoid" id="A0A6P5KE38"/>
<proteinExistence type="predicted"/>
<keyword evidence="2" id="KW-1185">Reference proteome</keyword>
<feature type="compositionally biased region" description="Basic and acidic residues" evidence="1">
    <location>
        <begin position="79"/>
        <end position="88"/>
    </location>
</feature>
<evidence type="ECO:0000256" key="1">
    <source>
        <dbReference type="SAM" id="MobiDB-lite"/>
    </source>
</evidence>